<keyword evidence="2" id="KW-1185">Reference proteome</keyword>
<evidence type="ECO:0008006" key="3">
    <source>
        <dbReference type="Google" id="ProtNLM"/>
    </source>
</evidence>
<evidence type="ECO:0000313" key="1">
    <source>
        <dbReference type="EMBL" id="GAA2707514.1"/>
    </source>
</evidence>
<protein>
    <recommendedName>
        <fullName evidence="3">Glycosyltransferase family 1 protein</fullName>
    </recommendedName>
</protein>
<gene>
    <name evidence="1" type="ORF">GCM10010315_02170</name>
</gene>
<dbReference type="Proteomes" id="UP001500886">
    <property type="component" value="Unassembled WGS sequence"/>
</dbReference>
<evidence type="ECO:0000313" key="2">
    <source>
        <dbReference type="Proteomes" id="UP001500886"/>
    </source>
</evidence>
<sequence>MRILMGAQDCGFGPASVLVAVSRQLSGHQRVFAGDGIAAAFARRNAGAFDAVHELTEPRGNTSALLDHLLAGSDHVVSVMDADLVLHAVVARRPVILVDALFSFWQHRIPLARLHELCATLPRDSFPAARRHLSSLSPHEYVLAAHLLADHSVVQNFPGVSRRITELTGTGTGTGTGRTMLLTGPLVDLDGLNAAAAAAPATGEPDYDLLINTGGFKNFLLDFETNNAYLRLIDRWLPDLLADWPRFTRILVCGGPYTGPRAGRHRASGRLVDRRLLPQRELLRHMAGTPHSLLAPGLSALHEATLLGRLPLALHEQHYAHTFTIRNLAGTLFGRLAGRFADVLPGHPLPEEDHAGTAALMAVAGRVLENDDLYARFRSTFNHRIEHYLGLTQEQRCAGAAELRHLLDGPPAPSAIASLLTAP</sequence>
<reference evidence="1 2" key="1">
    <citation type="journal article" date="2019" name="Int. J. Syst. Evol. Microbiol.">
        <title>The Global Catalogue of Microorganisms (GCM) 10K type strain sequencing project: providing services to taxonomists for standard genome sequencing and annotation.</title>
        <authorList>
            <consortium name="The Broad Institute Genomics Platform"/>
            <consortium name="The Broad Institute Genome Sequencing Center for Infectious Disease"/>
            <person name="Wu L."/>
            <person name="Ma J."/>
        </authorList>
    </citation>
    <scope>NUCLEOTIDE SEQUENCE [LARGE SCALE GENOMIC DNA]</scope>
    <source>
        <strain evidence="1 2">JCM 4542</strain>
    </source>
</reference>
<dbReference type="RefSeq" id="WP_344432661.1">
    <property type="nucleotide sequence ID" value="NZ_BAAASL010000001.1"/>
</dbReference>
<name>A0ABN3TJ11_9ACTN</name>
<organism evidence="1 2">
    <name type="scientific">Streptomyces luteosporeus</name>
    <dbReference type="NCBI Taxonomy" id="173856"/>
    <lineage>
        <taxon>Bacteria</taxon>
        <taxon>Bacillati</taxon>
        <taxon>Actinomycetota</taxon>
        <taxon>Actinomycetes</taxon>
        <taxon>Kitasatosporales</taxon>
        <taxon>Streptomycetaceae</taxon>
        <taxon>Streptomyces</taxon>
    </lineage>
</organism>
<proteinExistence type="predicted"/>
<dbReference type="EMBL" id="BAAASL010000001">
    <property type="protein sequence ID" value="GAA2707514.1"/>
    <property type="molecule type" value="Genomic_DNA"/>
</dbReference>
<accession>A0ABN3TJ11</accession>
<comment type="caution">
    <text evidence="1">The sequence shown here is derived from an EMBL/GenBank/DDBJ whole genome shotgun (WGS) entry which is preliminary data.</text>
</comment>